<dbReference type="EMBL" id="BAABME010002201">
    <property type="protein sequence ID" value="GAA0153558.1"/>
    <property type="molecule type" value="Genomic_DNA"/>
</dbReference>
<dbReference type="GO" id="GO:0009733">
    <property type="term" value="P:response to auxin"/>
    <property type="evidence" value="ECO:0007669"/>
    <property type="project" value="InterPro"/>
</dbReference>
<organism evidence="2 3">
    <name type="scientific">Lithospermum erythrorhizon</name>
    <name type="common">Purple gromwell</name>
    <name type="synonym">Lithospermum officinale var. erythrorhizon</name>
    <dbReference type="NCBI Taxonomy" id="34254"/>
    <lineage>
        <taxon>Eukaryota</taxon>
        <taxon>Viridiplantae</taxon>
        <taxon>Streptophyta</taxon>
        <taxon>Embryophyta</taxon>
        <taxon>Tracheophyta</taxon>
        <taxon>Spermatophyta</taxon>
        <taxon>Magnoliopsida</taxon>
        <taxon>eudicotyledons</taxon>
        <taxon>Gunneridae</taxon>
        <taxon>Pentapetalae</taxon>
        <taxon>asterids</taxon>
        <taxon>lamiids</taxon>
        <taxon>Boraginales</taxon>
        <taxon>Boraginaceae</taxon>
        <taxon>Boraginoideae</taxon>
        <taxon>Lithospermeae</taxon>
        <taxon>Lithospermum</taxon>
    </lineage>
</organism>
<gene>
    <name evidence="2" type="ORF">LIER_11766</name>
</gene>
<dbReference type="AlphaFoldDB" id="A0AAV3PTL2"/>
<dbReference type="InterPro" id="IPR003676">
    <property type="entry name" value="SAUR_fam"/>
</dbReference>
<evidence type="ECO:0000313" key="2">
    <source>
        <dbReference type="EMBL" id="GAA0153558.1"/>
    </source>
</evidence>
<reference evidence="2 3" key="1">
    <citation type="submission" date="2024-01" db="EMBL/GenBank/DDBJ databases">
        <title>The complete chloroplast genome sequence of Lithospermum erythrorhizon: insights into the phylogenetic relationship among Boraginaceae species and the maternal lineages of purple gromwells.</title>
        <authorList>
            <person name="Okada T."/>
            <person name="Watanabe K."/>
        </authorList>
    </citation>
    <scope>NUCLEOTIDE SEQUENCE [LARGE SCALE GENOMIC DNA]</scope>
</reference>
<dbReference type="PANTHER" id="PTHR31374:SF201">
    <property type="entry name" value="SAUR-LIKE AUXIN-RESPONSIVE PROTEIN FAMILY"/>
    <property type="match status" value="1"/>
</dbReference>
<name>A0AAV3PTL2_LITER</name>
<keyword evidence="3" id="KW-1185">Reference proteome</keyword>
<comment type="similarity">
    <text evidence="1">Belongs to the ARG7 family.</text>
</comment>
<dbReference type="Proteomes" id="UP001454036">
    <property type="component" value="Unassembled WGS sequence"/>
</dbReference>
<dbReference type="PANTHER" id="PTHR31374">
    <property type="entry name" value="AUXIN-INDUCED PROTEIN-LIKE-RELATED"/>
    <property type="match status" value="1"/>
</dbReference>
<sequence length="168" mass="19484">MMLRKYRGLRLGRKLVKVFKRWVNFRLHSRATYKRLRCSSPASNAISKICKWGTSLKNGAMVERISNYVRVRSEPMVERISSQVPRGYLVVYVEDEEDDTSRVLVPVIYFNHPLFVNLLREAEMVFGFNHERGVQIPCQKADLEIVKKRIAATVGGGFCRGRWSCMKV</sequence>
<evidence type="ECO:0000313" key="3">
    <source>
        <dbReference type="Proteomes" id="UP001454036"/>
    </source>
</evidence>
<evidence type="ECO:0000256" key="1">
    <source>
        <dbReference type="ARBA" id="ARBA00006974"/>
    </source>
</evidence>
<accession>A0AAV3PTL2</accession>
<comment type="caution">
    <text evidence="2">The sequence shown here is derived from an EMBL/GenBank/DDBJ whole genome shotgun (WGS) entry which is preliminary data.</text>
</comment>
<dbReference type="Pfam" id="PF02519">
    <property type="entry name" value="Auxin_inducible"/>
    <property type="match status" value="1"/>
</dbReference>
<proteinExistence type="inferred from homology"/>
<protein>
    <submittedName>
        <fullName evidence="2">Uncharacterized protein</fullName>
    </submittedName>
</protein>